<reference evidence="2" key="1">
    <citation type="submission" date="2014-09" db="EMBL/GenBank/DDBJ databases">
        <title>Genome sequence of the luminous mushroom Mycena chlorophos for searching fungal bioluminescence genes.</title>
        <authorList>
            <person name="Tanaka Y."/>
            <person name="Kasuga D."/>
            <person name="Oba Y."/>
            <person name="Hase S."/>
            <person name="Sato K."/>
            <person name="Oba Y."/>
            <person name="Sakakibara Y."/>
        </authorList>
    </citation>
    <scope>NUCLEOTIDE SEQUENCE</scope>
</reference>
<feature type="region of interest" description="Disordered" evidence="1">
    <location>
        <begin position="69"/>
        <end position="110"/>
    </location>
</feature>
<evidence type="ECO:0000313" key="3">
    <source>
        <dbReference type="Proteomes" id="UP000815677"/>
    </source>
</evidence>
<organism evidence="2 3">
    <name type="scientific">Mycena chlorophos</name>
    <name type="common">Agaric fungus</name>
    <name type="synonym">Agaricus chlorophos</name>
    <dbReference type="NCBI Taxonomy" id="658473"/>
    <lineage>
        <taxon>Eukaryota</taxon>
        <taxon>Fungi</taxon>
        <taxon>Dikarya</taxon>
        <taxon>Basidiomycota</taxon>
        <taxon>Agaricomycotina</taxon>
        <taxon>Agaricomycetes</taxon>
        <taxon>Agaricomycetidae</taxon>
        <taxon>Agaricales</taxon>
        <taxon>Marasmiineae</taxon>
        <taxon>Mycenaceae</taxon>
        <taxon>Mycena</taxon>
    </lineage>
</organism>
<evidence type="ECO:0000256" key="1">
    <source>
        <dbReference type="SAM" id="MobiDB-lite"/>
    </source>
</evidence>
<keyword evidence="3" id="KW-1185">Reference proteome</keyword>
<sequence length="153" mass="16653">MSRKALLRPPGSSRSAHLRYAPTTIHRTRGSGGAWWMGAATRELGKFLLVHVLSAARGLLAVCPNERRMTRPRRRCESSAADAPRHGGRPTDTQSTVDGQSGVWPATSTSAIRERTCQANKLRAFAHLSVKPQGTALTRAVQESSATHRAILY</sequence>
<accession>A0ABQ0L389</accession>
<evidence type="ECO:0000313" key="2">
    <source>
        <dbReference type="EMBL" id="GAT45345.1"/>
    </source>
</evidence>
<gene>
    <name evidence="2" type="ORF">MCHLO_02931</name>
</gene>
<name>A0ABQ0L389_MYCCL</name>
<dbReference type="EMBL" id="DF841095">
    <property type="protein sequence ID" value="GAT45345.1"/>
    <property type="molecule type" value="Genomic_DNA"/>
</dbReference>
<protein>
    <submittedName>
        <fullName evidence="2">Uncharacterized protein</fullName>
    </submittedName>
</protein>
<proteinExistence type="predicted"/>
<dbReference type="Proteomes" id="UP000815677">
    <property type="component" value="Unassembled WGS sequence"/>
</dbReference>